<sequence length="497" mass="56821">MEAYEKFKEKLKKEKEGAIIKEDKNVIDEHLVTLRKLFEGEGSGWQLDESLRDFILEAANTMVEAQKKLHEEANSVLEKLDSAKAKPKDRNNALNDIKKILKECTSAIQTGKEKIRFASRVEVFPTAADLLWLFEPLPAYKPETLSIMNALQRDLKPREEHEQNIDYLHFDDTYLKSLSSKLALLFATYSYIDEKKVLKAFSSSLDKYFHTKGTAGDTARDIILAGTNYLKTKREEMIKNMGKTTEDSVLTLVLDYFEGLPGPEQKYYNNYVMRMFPPGEITEPSMMLIDRVSHIENLIHRMEEDFKISAFSIFDHTCQSDSAFKLEGVTVDPKTDIITNIKIERSPTPGGNHVLPVTLEIEVLQLFFLGRTCSKNTLVQIHRLYETNAFTPLEVVVPFAPEEVLNKQRDVITLKRYKSAFNKLAAFKLQNDSPAVSRNDITVTLLKSAIQKAENELKAHGWLYVKDEELRAWKSTLNGIKEKLDNNTIVLNDAISK</sequence>
<reference evidence="1" key="1">
    <citation type="submission" date="2021-12" db="EMBL/GenBank/DDBJ databases">
        <authorList>
            <person name="King R."/>
        </authorList>
    </citation>
    <scope>NUCLEOTIDE SEQUENCE</scope>
</reference>
<dbReference type="EMBL" id="OU963865">
    <property type="protein sequence ID" value="CAH0388243.1"/>
    <property type="molecule type" value="Genomic_DNA"/>
</dbReference>
<gene>
    <name evidence="1" type="ORF">BEMITA_LOCUS7167</name>
</gene>
<accession>A0A9P0ABT2</accession>
<proteinExistence type="predicted"/>
<evidence type="ECO:0000313" key="1">
    <source>
        <dbReference type="EMBL" id="CAH0388243.1"/>
    </source>
</evidence>
<evidence type="ECO:0000313" key="2">
    <source>
        <dbReference type="Proteomes" id="UP001152759"/>
    </source>
</evidence>
<dbReference type="Proteomes" id="UP001152759">
    <property type="component" value="Chromosome 4"/>
</dbReference>
<keyword evidence="2" id="KW-1185">Reference proteome</keyword>
<name>A0A9P0ABT2_BEMTA</name>
<protein>
    <submittedName>
        <fullName evidence="1">Uncharacterized protein</fullName>
    </submittedName>
</protein>
<organism evidence="1 2">
    <name type="scientific">Bemisia tabaci</name>
    <name type="common">Sweetpotato whitefly</name>
    <name type="synonym">Aleurodes tabaci</name>
    <dbReference type="NCBI Taxonomy" id="7038"/>
    <lineage>
        <taxon>Eukaryota</taxon>
        <taxon>Metazoa</taxon>
        <taxon>Ecdysozoa</taxon>
        <taxon>Arthropoda</taxon>
        <taxon>Hexapoda</taxon>
        <taxon>Insecta</taxon>
        <taxon>Pterygota</taxon>
        <taxon>Neoptera</taxon>
        <taxon>Paraneoptera</taxon>
        <taxon>Hemiptera</taxon>
        <taxon>Sternorrhyncha</taxon>
        <taxon>Aleyrodoidea</taxon>
        <taxon>Aleyrodidae</taxon>
        <taxon>Aleyrodinae</taxon>
        <taxon>Bemisia</taxon>
    </lineage>
</organism>
<dbReference type="AlphaFoldDB" id="A0A9P0ABT2"/>